<reference evidence="2" key="1">
    <citation type="submission" date="2023-10" db="EMBL/GenBank/DDBJ databases">
        <authorList>
            <person name="Chen Y."/>
            <person name="Shah S."/>
            <person name="Dougan E. K."/>
            <person name="Thang M."/>
            <person name="Chan C."/>
        </authorList>
    </citation>
    <scope>NUCLEOTIDE SEQUENCE [LARGE SCALE GENOMIC DNA]</scope>
</reference>
<gene>
    <name evidence="2" type="ORF">PCOR1329_LOCUS68908</name>
</gene>
<evidence type="ECO:0000256" key="1">
    <source>
        <dbReference type="SAM" id="MobiDB-lite"/>
    </source>
</evidence>
<evidence type="ECO:0000313" key="2">
    <source>
        <dbReference type="EMBL" id="CAK0888048.1"/>
    </source>
</evidence>
<feature type="region of interest" description="Disordered" evidence="1">
    <location>
        <begin position="76"/>
        <end position="123"/>
    </location>
</feature>
<keyword evidence="3" id="KW-1185">Reference proteome</keyword>
<proteinExistence type="predicted"/>
<accession>A0ABN9WPT1</accession>
<comment type="caution">
    <text evidence="2">The sequence shown here is derived from an EMBL/GenBank/DDBJ whole genome shotgun (WGS) entry which is preliminary data.</text>
</comment>
<feature type="non-terminal residue" evidence="2">
    <location>
        <position position="1"/>
    </location>
</feature>
<dbReference type="Proteomes" id="UP001189429">
    <property type="component" value="Unassembled WGS sequence"/>
</dbReference>
<feature type="compositionally biased region" description="Low complexity" evidence="1">
    <location>
        <begin position="83"/>
        <end position="103"/>
    </location>
</feature>
<feature type="compositionally biased region" description="Polar residues" evidence="1">
    <location>
        <begin position="7"/>
        <end position="17"/>
    </location>
</feature>
<dbReference type="EMBL" id="CAUYUJ010019015">
    <property type="protein sequence ID" value="CAK0888048.1"/>
    <property type="molecule type" value="Genomic_DNA"/>
</dbReference>
<organism evidence="2 3">
    <name type="scientific">Prorocentrum cordatum</name>
    <dbReference type="NCBI Taxonomy" id="2364126"/>
    <lineage>
        <taxon>Eukaryota</taxon>
        <taxon>Sar</taxon>
        <taxon>Alveolata</taxon>
        <taxon>Dinophyceae</taxon>
        <taxon>Prorocentrales</taxon>
        <taxon>Prorocentraceae</taxon>
        <taxon>Prorocentrum</taxon>
    </lineage>
</organism>
<evidence type="ECO:0000313" key="3">
    <source>
        <dbReference type="Proteomes" id="UP001189429"/>
    </source>
</evidence>
<sequence>DSRCSRTRSPSASQSRSMPWMSMRDRPLLCKKKSQTSASKWSSTVRPLRRHLSPLASIVRLIRPKLPWRLRSWLGSGARAKRSAPSSPSSTSARMTATSALSTPFPPRSFRSRSRVLLARPTA</sequence>
<feature type="region of interest" description="Disordered" evidence="1">
    <location>
        <begin position="1"/>
        <end position="24"/>
    </location>
</feature>
<protein>
    <submittedName>
        <fullName evidence="2">Uncharacterized protein</fullName>
    </submittedName>
</protein>
<name>A0ABN9WPT1_9DINO</name>
<feature type="non-terminal residue" evidence="2">
    <location>
        <position position="123"/>
    </location>
</feature>